<dbReference type="GO" id="GO:0006508">
    <property type="term" value="P:proteolysis"/>
    <property type="evidence" value="ECO:0007669"/>
    <property type="project" value="InterPro"/>
</dbReference>
<organism evidence="1 2">
    <name type="scientific">Piscinibacter gummiphilus</name>
    <dbReference type="NCBI Taxonomy" id="946333"/>
    <lineage>
        <taxon>Bacteria</taxon>
        <taxon>Pseudomonadati</taxon>
        <taxon>Pseudomonadota</taxon>
        <taxon>Betaproteobacteria</taxon>
        <taxon>Burkholderiales</taxon>
        <taxon>Sphaerotilaceae</taxon>
        <taxon>Piscinibacter</taxon>
    </lineage>
</organism>
<accession>A0A1W6L7C2</accession>
<reference evidence="1 2" key="1">
    <citation type="submission" date="2016-04" db="EMBL/GenBank/DDBJ databases">
        <title>Complete genome sequence of natural rubber-degrading, novel Gram-negative bacterium, Rhizobacter gummiphilus strain NS21.</title>
        <authorList>
            <person name="Tabata M."/>
            <person name="Kasai D."/>
            <person name="Fukuda M."/>
        </authorList>
    </citation>
    <scope>NUCLEOTIDE SEQUENCE [LARGE SCALE GENOMIC DNA]</scope>
    <source>
        <strain evidence="1 2">NS21</strain>
    </source>
</reference>
<dbReference type="PROSITE" id="PS50990">
    <property type="entry name" value="PEPTIDASE_C39"/>
    <property type="match status" value="1"/>
</dbReference>
<evidence type="ECO:0000313" key="1">
    <source>
        <dbReference type="EMBL" id="ARN20229.1"/>
    </source>
</evidence>
<name>A0A1W6L7C2_9BURK</name>
<dbReference type="Proteomes" id="UP000193427">
    <property type="component" value="Chromosome"/>
</dbReference>
<sequence length="229" mass="25126">MNDMKPARFMLACGLLAALWGGPARGGSVEVDGVFSVPTVSMKEGRYLATERQQFDFSCGSAALSTLLTHHYGFPVGEQAVFEAMYQAGDQQKIQHEGFSLLDMKRFLEARGFEADGFEAPLEKLVSARIPAIALINENGYNHFVVIKGLRDGRVLFGDPAGGTRALPQAVFESRWLNQILFVITNQQDRASFNLATDWRVVPRSPLTEGINRDGLGGITMPRLGPSDF</sequence>
<dbReference type="RefSeq" id="WP_085750500.1">
    <property type="nucleotide sequence ID" value="NZ_BSPR01000014.1"/>
</dbReference>
<gene>
    <name evidence="1" type="ORF">A4W93_10125</name>
</gene>
<dbReference type="GO" id="GO:0016020">
    <property type="term" value="C:membrane"/>
    <property type="evidence" value="ECO:0007669"/>
    <property type="project" value="InterPro"/>
</dbReference>
<dbReference type="STRING" id="946333.A4W93_10125"/>
<keyword evidence="2" id="KW-1185">Reference proteome</keyword>
<protein>
    <submittedName>
        <fullName evidence="1">Peptidase C39</fullName>
    </submittedName>
</protein>
<dbReference type="EMBL" id="CP015118">
    <property type="protein sequence ID" value="ARN20229.1"/>
    <property type="molecule type" value="Genomic_DNA"/>
</dbReference>
<dbReference type="InterPro" id="IPR005074">
    <property type="entry name" value="Peptidase_C39"/>
</dbReference>
<dbReference type="GO" id="GO:0005524">
    <property type="term" value="F:ATP binding"/>
    <property type="evidence" value="ECO:0007669"/>
    <property type="project" value="InterPro"/>
</dbReference>
<dbReference type="CDD" id="cd02423">
    <property type="entry name" value="Peptidase_C39G"/>
    <property type="match status" value="1"/>
</dbReference>
<evidence type="ECO:0000313" key="2">
    <source>
        <dbReference type="Proteomes" id="UP000193427"/>
    </source>
</evidence>
<dbReference type="AlphaFoldDB" id="A0A1W6L7C2"/>
<proteinExistence type="predicted"/>
<dbReference type="GO" id="GO:0008233">
    <property type="term" value="F:peptidase activity"/>
    <property type="evidence" value="ECO:0007669"/>
    <property type="project" value="InterPro"/>
</dbReference>
<dbReference type="Gene3D" id="3.90.70.10">
    <property type="entry name" value="Cysteine proteinases"/>
    <property type="match status" value="1"/>
</dbReference>
<dbReference type="Pfam" id="PF03412">
    <property type="entry name" value="Peptidase_C39"/>
    <property type="match status" value="1"/>
</dbReference>
<dbReference type="KEGG" id="rgu:A4W93_10125"/>